<evidence type="ECO:0000313" key="3">
    <source>
        <dbReference type="EMBL" id="SIT69159.1"/>
    </source>
</evidence>
<dbReference type="PROSITE" id="PS51257">
    <property type="entry name" value="PROKAR_LIPOPROTEIN"/>
    <property type="match status" value="1"/>
</dbReference>
<dbReference type="Gene3D" id="3.10.450.50">
    <property type="match status" value="1"/>
</dbReference>
<dbReference type="OrthoDB" id="2839093at2"/>
<protein>
    <recommendedName>
        <fullName evidence="5">DUF4440 domain-containing protein</fullName>
    </recommendedName>
</protein>
<name>A0A1U7PLM6_9BACI</name>
<gene>
    <name evidence="3" type="ORF">SAMN05428946_0454</name>
</gene>
<keyword evidence="4" id="KW-1185">Reference proteome</keyword>
<dbReference type="AlphaFoldDB" id="A0A1U7PLM6"/>
<organism evidence="3 4">
    <name type="scientific">Edaphobacillus lindanitolerans</name>
    <dbReference type="NCBI Taxonomy" id="550447"/>
    <lineage>
        <taxon>Bacteria</taxon>
        <taxon>Bacillati</taxon>
        <taxon>Bacillota</taxon>
        <taxon>Bacilli</taxon>
        <taxon>Bacillales</taxon>
        <taxon>Bacillaceae</taxon>
        <taxon>Edaphobacillus</taxon>
    </lineage>
</organism>
<dbReference type="RefSeq" id="WP_076756739.1">
    <property type="nucleotide sequence ID" value="NZ_FTPL01000001.1"/>
</dbReference>
<dbReference type="Proteomes" id="UP000187550">
    <property type="component" value="Unassembled WGS sequence"/>
</dbReference>
<feature type="region of interest" description="Disordered" evidence="1">
    <location>
        <begin position="27"/>
        <end position="67"/>
    </location>
</feature>
<dbReference type="EMBL" id="FTPL01000001">
    <property type="protein sequence ID" value="SIT69159.1"/>
    <property type="molecule type" value="Genomic_DNA"/>
</dbReference>
<accession>A0A1U7PLM6</accession>
<evidence type="ECO:0000313" key="4">
    <source>
        <dbReference type="Proteomes" id="UP000187550"/>
    </source>
</evidence>
<feature type="compositionally biased region" description="Acidic residues" evidence="1">
    <location>
        <begin position="51"/>
        <end position="61"/>
    </location>
</feature>
<keyword evidence="2" id="KW-0732">Signal</keyword>
<reference evidence="4" key="1">
    <citation type="submission" date="2017-01" db="EMBL/GenBank/DDBJ databases">
        <authorList>
            <person name="Varghese N."/>
            <person name="Submissions S."/>
        </authorList>
    </citation>
    <scope>NUCLEOTIDE SEQUENCE [LARGE SCALE GENOMIC DNA]</scope>
    <source>
        <strain evidence="4">MNA4</strain>
    </source>
</reference>
<evidence type="ECO:0000256" key="1">
    <source>
        <dbReference type="SAM" id="MobiDB-lite"/>
    </source>
</evidence>
<proteinExistence type="predicted"/>
<dbReference type="InterPro" id="IPR032710">
    <property type="entry name" value="NTF2-like_dom_sf"/>
</dbReference>
<evidence type="ECO:0000256" key="2">
    <source>
        <dbReference type="SAM" id="SignalP"/>
    </source>
</evidence>
<feature type="chain" id="PRO_5038901800" description="DUF4440 domain-containing protein" evidence="2">
    <location>
        <begin position="21"/>
        <end position="198"/>
    </location>
</feature>
<feature type="signal peptide" evidence="2">
    <location>
        <begin position="1"/>
        <end position="20"/>
    </location>
</feature>
<dbReference type="STRING" id="550447.SAMN05428946_0454"/>
<dbReference type="SUPFAM" id="SSF54427">
    <property type="entry name" value="NTF2-like"/>
    <property type="match status" value="1"/>
</dbReference>
<sequence length="198" mass="21425">MKTKSGLFIPVLLAALFLGACGGKTDENQNMAEDGTAPSGENSAVGHGVEDGADQEADDPEVGFGMTDGTIEEAENVPEEEKAAILDTFAQYMETFNNQDPDGYTSLLVEGKDGFDIDEEKKAMQELFAAYDVERSAENETIVSYKDGEAQLFSNLTTTMTSKASKEARSEKGRQVTVFKKAGDAWKVKEIYYIGDSA</sequence>
<evidence type="ECO:0008006" key="5">
    <source>
        <dbReference type="Google" id="ProtNLM"/>
    </source>
</evidence>